<dbReference type="InterPro" id="IPR015919">
    <property type="entry name" value="Cadherin-like_sf"/>
</dbReference>
<protein>
    <recommendedName>
        <fullName evidence="1">Dystroglycan-type cadherin-like domain-containing protein</fullName>
    </recommendedName>
</protein>
<keyword evidence="3" id="KW-1185">Reference proteome</keyword>
<dbReference type="Pfam" id="PF05345">
    <property type="entry name" value="He_PIG"/>
    <property type="match status" value="1"/>
</dbReference>
<name>A0ABQ8XL36_9EUKA</name>
<dbReference type="SMART" id="SM00736">
    <property type="entry name" value="CADG"/>
    <property type="match status" value="1"/>
</dbReference>
<dbReference type="SUPFAM" id="SSF49313">
    <property type="entry name" value="Cadherin-like"/>
    <property type="match status" value="1"/>
</dbReference>
<organism evidence="2 3">
    <name type="scientific">Anaeramoeba flamelloides</name>
    <dbReference type="NCBI Taxonomy" id="1746091"/>
    <lineage>
        <taxon>Eukaryota</taxon>
        <taxon>Metamonada</taxon>
        <taxon>Anaeramoebidae</taxon>
        <taxon>Anaeramoeba</taxon>
    </lineage>
</organism>
<sequence>MVQMFGDLKRGVVNGKQFIIARFTNGRIFQTQQNASFLNEQCPKPNGEGFQINVHASGNQDHPSVSAFNDYEFVCAWTSERSSTLDDISGQVLRWPYGGAVYSVGEEFVVNNHTDDVQNKARLATRFGYDMLAIIFHSDDPNYKGIYGQMYRYSDNNTPMKQGKEFKIDSGKQFDPKKDTLTLLASTKFVAVWEAKPSEGSNANIYSQVFNITATEPTKVGTVNVVNDQNEQAYHGDPSIAHLANDMFVVAYELQIDGQSQKIFGQALDGSNWSTPQKIGAQFEISAQDNKNNNLKSEVIHIGSDYGFLATWISEKESTDQMVMAQIYDFDGVSQPTKLGDTFQVSSNAITSIKKISVAELDSSQIFFVYQSIANGWSDIQGSVYSIRSDGRAYRLGQEFYLNTDIKEQKEHPMIQYLGSNRIIAVWNTINGDTDSSSVSDIEGQPFVIQNNIKPIAAGTLKEQSCSSANKLNYQFPYNAFEDPDGDQLRYDAYLDDSSPLPDWITFEGAERLFKGTPPNEKMQLQITVKASDVCGEYVTNSFNINLEASPSYRVAFSSLLFFFLYISFLF</sequence>
<comment type="caution">
    <text evidence="2">The sequence shown here is derived from an EMBL/GenBank/DDBJ whole genome shotgun (WGS) entry which is preliminary data.</text>
</comment>
<evidence type="ECO:0000313" key="2">
    <source>
        <dbReference type="EMBL" id="KAJ6232757.1"/>
    </source>
</evidence>
<dbReference type="Proteomes" id="UP001150062">
    <property type="component" value="Unassembled WGS sequence"/>
</dbReference>
<reference evidence="2" key="1">
    <citation type="submission" date="2022-08" db="EMBL/GenBank/DDBJ databases">
        <title>Novel sulfate-reducing endosymbionts in the free-living metamonad Anaeramoeba.</title>
        <authorList>
            <person name="Jerlstrom-Hultqvist J."/>
            <person name="Cepicka I."/>
            <person name="Gallot-Lavallee L."/>
            <person name="Salas-Leiva D."/>
            <person name="Curtis B.A."/>
            <person name="Zahonova K."/>
            <person name="Pipaliya S."/>
            <person name="Dacks J."/>
            <person name="Roger A.J."/>
        </authorList>
    </citation>
    <scope>NUCLEOTIDE SEQUENCE</scope>
    <source>
        <strain evidence="2">Schooner1</strain>
    </source>
</reference>
<dbReference type="InterPro" id="IPR006644">
    <property type="entry name" value="Cadg"/>
</dbReference>
<feature type="domain" description="Dystroglycan-type cadherin-like" evidence="1">
    <location>
        <begin position="456"/>
        <end position="554"/>
    </location>
</feature>
<evidence type="ECO:0000259" key="1">
    <source>
        <dbReference type="SMART" id="SM00736"/>
    </source>
</evidence>
<accession>A0ABQ8XL36</accession>
<dbReference type="EMBL" id="JAOAOG010000288">
    <property type="protein sequence ID" value="KAJ6232757.1"/>
    <property type="molecule type" value="Genomic_DNA"/>
</dbReference>
<dbReference type="Gene3D" id="2.60.40.10">
    <property type="entry name" value="Immunoglobulins"/>
    <property type="match status" value="1"/>
</dbReference>
<evidence type="ECO:0000313" key="3">
    <source>
        <dbReference type="Proteomes" id="UP001150062"/>
    </source>
</evidence>
<proteinExistence type="predicted"/>
<gene>
    <name evidence="2" type="ORF">M0813_04563</name>
</gene>
<dbReference type="InterPro" id="IPR013783">
    <property type="entry name" value="Ig-like_fold"/>
</dbReference>